<protein>
    <submittedName>
        <fullName evidence="2">Uncharacterized protein</fullName>
    </submittedName>
</protein>
<organism evidence="2">
    <name type="scientific">Oryza sativa subsp. japonica</name>
    <name type="common">Rice</name>
    <dbReference type="NCBI Taxonomy" id="39947"/>
    <lineage>
        <taxon>Eukaryota</taxon>
        <taxon>Viridiplantae</taxon>
        <taxon>Streptophyta</taxon>
        <taxon>Embryophyta</taxon>
        <taxon>Tracheophyta</taxon>
        <taxon>Spermatophyta</taxon>
        <taxon>Magnoliopsida</taxon>
        <taxon>Liliopsida</taxon>
        <taxon>Poales</taxon>
        <taxon>Poaceae</taxon>
        <taxon>BOP clade</taxon>
        <taxon>Oryzoideae</taxon>
        <taxon>Oryzeae</taxon>
        <taxon>Oryzinae</taxon>
        <taxon>Oryza</taxon>
        <taxon>Oryza sativa</taxon>
    </lineage>
</organism>
<evidence type="ECO:0000313" key="2">
    <source>
        <dbReference type="EMBL" id="BAD68335.1"/>
    </source>
</evidence>
<accession>Q5VQE0</accession>
<feature type="compositionally biased region" description="Low complexity" evidence="1">
    <location>
        <begin position="31"/>
        <end position="59"/>
    </location>
</feature>
<reference evidence="2" key="1">
    <citation type="journal article" date="2002" name="Nature">
        <title>The genome sequence and structure of rice chromosome 1.</title>
        <authorList>
            <person name="Sasaki T."/>
            <person name="Matsumoto T."/>
            <person name="Yamamoto K."/>
            <person name="Sakata K."/>
            <person name="Baba T."/>
            <person name="Katayose Y."/>
            <person name="Wu J."/>
            <person name="Niimura Y."/>
            <person name="Cheng Z."/>
            <person name="Nagamura Y."/>
            <person name="Antonio B.A."/>
            <person name="Kanamori H."/>
            <person name="Hosokawa S."/>
            <person name="Masukawa M."/>
            <person name="Arikawa K."/>
            <person name="Chiden Y."/>
            <person name="Hayashi M."/>
            <person name="Okamoto M."/>
            <person name="Ando T."/>
            <person name="Aoki H."/>
            <person name="Arita K."/>
            <person name="Hamada M."/>
            <person name="Harada C."/>
            <person name="Hijishita S."/>
            <person name="Honda M."/>
            <person name="Ichikawa Y."/>
            <person name="Idonuma A."/>
            <person name="Iijima M."/>
            <person name="Ikeda M."/>
            <person name="Ikeno M."/>
            <person name="Itoh S."/>
            <person name="Itoh T."/>
            <person name="Itoh Y."/>
            <person name="Itoh Y."/>
            <person name="Iwabuchi A."/>
            <person name="Kamiya K."/>
            <person name="Karasawa W."/>
            <person name="Katagiri S."/>
            <person name="Kikuta A."/>
            <person name="Kobayashi N."/>
            <person name="Kono I."/>
            <person name="Machita K."/>
            <person name="Maehara T."/>
            <person name="Mizuno H."/>
            <person name="Mizubayashi T."/>
            <person name="Mukai Y."/>
            <person name="Nagasaki H."/>
            <person name="Nakashima M."/>
            <person name="Nakama Y."/>
            <person name="Nakamichi Y."/>
            <person name="Nakamura M."/>
            <person name="Namiki N."/>
            <person name="Negishi M."/>
            <person name="Ohta I."/>
            <person name="Ono N."/>
            <person name="Saji S."/>
            <person name="Sakai K."/>
            <person name="Shibata M."/>
            <person name="Shimokawa T."/>
            <person name="Shomura A."/>
            <person name="Song J."/>
            <person name="Takazaki Y."/>
            <person name="Terasawa K."/>
            <person name="Tsuji K."/>
            <person name="Waki K."/>
            <person name="Yamagata H."/>
            <person name="Yamane H."/>
            <person name="Yoshiki S."/>
            <person name="Yoshihara R."/>
            <person name="Yukawa K."/>
            <person name="Zhong H."/>
            <person name="Iwama H."/>
            <person name="Endo T."/>
            <person name="Ito H."/>
            <person name="Hahn J.H."/>
            <person name="Kim H.I."/>
            <person name="Eun M.Y."/>
            <person name="Yano M."/>
            <person name="Jiang J."/>
            <person name="Gojobori T."/>
        </authorList>
    </citation>
    <scope>NUCLEOTIDE SEQUENCE [LARGE SCALE GENOMIC DNA]</scope>
</reference>
<dbReference type="PANTHER" id="PTHR33994:SF17">
    <property type="entry name" value="OS01G0655600 PROTEIN"/>
    <property type="match status" value="1"/>
</dbReference>
<proteinExistence type="predicted"/>
<feature type="region of interest" description="Disordered" evidence="1">
    <location>
        <begin position="1"/>
        <end position="64"/>
    </location>
</feature>
<name>Q5VQE0_ORYSJ</name>
<dbReference type="AlphaFoldDB" id="Q5VQE0"/>
<dbReference type="Proteomes" id="UP000817658">
    <property type="component" value="Chromosome 1"/>
</dbReference>
<sequence length="185" mass="19693">MGAASERKCTACGGTGGDEVQIDIDRRRTSHWCSSWSTSSARPPRPRSSSSPAPTGSTTPPAPPAFRLEMGVVGLAENYHACVGGGGSVLEVSYHGMAVAMGRVPRFCVHGKRAGGERADGVASAEATSVREELRGLIRSERQIVGAAEFSVEGEIKGFGYLRCKALWFRDDKRRSPIPLCQVEA</sequence>
<dbReference type="PANTHER" id="PTHR33994">
    <property type="entry name" value="OS04G0515000 PROTEIN"/>
    <property type="match status" value="1"/>
</dbReference>
<gene>
    <name evidence="2" type="primary">OJ1316_H05.23</name>
</gene>
<dbReference type="EMBL" id="AP003340">
    <property type="protein sequence ID" value="BAD68335.1"/>
    <property type="molecule type" value="Genomic_DNA"/>
</dbReference>
<evidence type="ECO:0000256" key="1">
    <source>
        <dbReference type="SAM" id="MobiDB-lite"/>
    </source>
</evidence>